<evidence type="ECO:0000256" key="1">
    <source>
        <dbReference type="ARBA" id="ARBA00023015"/>
    </source>
</evidence>
<proteinExistence type="predicted"/>
<gene>
    <name evidence="5" type="ORF">FKZ61_20950</name>
</gene>
<dbReference type="OrthoDB" id="9800350at2"/>
<evidence type="ECO:0000313" key="5">
    <source>
        <dbReference type="EMBL" id="TQE93545.1"/>
    </source>
</evidence>
<keyword evidence="2" id="KW-0238">DNA-binding</keyword>
<dbReference type="SUPFAM" id="SSF46785">
    <property type="entry name" value="Winged helix' DNA-binding domain"/>
    <property type="match status" value="1"/>
</dbReference>
<dbReference type="GO" id="GO:0003700">
    <property type="term" value="F:DNA-binding transcription factor activity"/>
    <property type="evidence" value="ECO:0007669"/>
    <property type="project" value="InterPro"/>
</dbReference>
<organism evidence="5 6">
    <name type="scientific">Litorilinea aerophila</name>
    <dbReference type="NCBI Taxonomy" id="1204385"/>
    <lineage>
        <taxon>Bacteria</taxon>
        <taxon>Bacillati</taxon>
        <taxon>Chloroflexota</taxon>
        <taxon>Caldilineae</taxon>
        <taxon>Caldilineales</taxon>
        <taxon>Caldilineaceae</taxon>
        <taxon>Litorilinea</taxon>
    </lineage>
</organism>
<dbReference type="AlphaFoldDB" id="A0A540VA08"/>
<dbReference type="EMBL" id="VIGC01000038">
    <property type="protein sequence ID" value="TQE93545.1"/>
    <property type="molecule type" value="Genomic_DNA"/>
</dbReference>
<dbReference type="PROSITE" id="PS51118">
    <property type="entry name" value="HTH_HXLR"/>
    <property type="match status" value="1"/>
</dbReference>
<protein>
    <submittedName>
        <fullName evidence="5">Helix-turn-helix transcriptional regulator</fullName>
    </submittedName>
</protein>
<dbReference type="PANTHER" id="PTHR33204">
    <property type="entry name" value="TRANSCRIPTIONAL REGULATOR, MARR FAMILY"/>
    <property type="match status" value="1"/>
</dbReference>
<dbReference type="Proteomes" id="UP000317371">
    <property type="component" value="Unassembled WGS sequence"/>
</dbReference>
<dbReference type="SMART" id="SM00418">
    <property type="entry name" value="HTH_ARSR"/>
    <property type="match status" value="1"/>
</dbReference>
<dbReference type="Pfam" id="PF01638">
    <property type="entry name" value="HxlR"/>
    <property type="match status" value="1"/>
</dbReference>
<dbReference type="InterPro" id="IPR036388">
    <property type="entry name" value="WH-like_DNA-bd_sf"/>
</dbReference>
<accession>A0A540VA08</accession>
<dbReference type="InParanoid" id="A0A540VA08"/>
<dbReference type="InterPro" id="IPR002577">
    <property type="entry name" value="HTH_HxlR"/>
</dbReference>
<evidence type="ECO:0000256" key="2">
    <source>
        <dbReference type="ARBA" id="ARBA00023125"/>
    </source>
</evidence>
<dbReference type="Gene3D" id="1.10.10.10">
    <property type="entry name" value="Winged helix-like DNA-binding domain superfamily/Winged helix DNA-binding domain"/>
    <property type="match status" value="1"/>
</dbReference>
<keyword evidence="3" id="KW-0804">Transcription</keyword>
<keyword evidence="6" id="KW-1185">Reference proteome</keyword>
<name>A0A540VA08_9CHLR</name>
<dbReference type="CDD" id="cd00090">
    <property type="entry name" value="HTH_ARSR"/>
    <property type="match status" value="1"/>
</dbReference>
<evidence type="ECO:0000256" key="3">
    <source>
        <dbReference type="ARBA" id="ARBA00023163"/>
    </source>
</evidence>
<evidence type="ECO:0000313" key="6">
    <source>
        <dbReference type="Proteomes" id="UP000317371"/>
    </source>
</evidence>
<dbReference type="PANTHER" id="PTHR33204:SF18">
    <property type="entry name" value="TRANSCRIPTIONAL REGULATORY PROTEIN"/>
    <property type="match status" value="1"/>
</dbReference>
<dbReference type="InterPro" id="IPR011991">
    <property type="entry name" value="ArsR-like_HTH"/>
</dbReference>
<evidence type="ECO:0000259" key="4">
    <source>
        <dbReference type="PROSITE" id="PS51118"/>
    </source>
</evidence>
<dbReference type="InterPro" id="IPR001845">
    <property type="entry name" value="HTH_ArsR_DNA-bd_dom"/>
</dbReference>
<sequence length="125" mass="14013">MPCPVDEAARIIGQKWMLQIVHHLLDCEPRRFCELQEALGGVNPSTLSSRLKMLEEEGLVRRIQVSAIPPHVEYSLTEMGCELRDVIEAIIDWSNRWLCGPESRRARASATVSSIAVPAEDCNQS</sequence>
<keyword evidence="1" id="KW-0805">Transcription regulation</keyword>
<reference evidence="5 6" key="1">
    <citation type="submission" date="2019-06" db="EMBL/GenBank/DDBJ databases">
        <title>Genome sequence of Litorilinea aerophila BAA-2444.</title>
        <authorList>
            <person name="Maclea K.S."/>
            <person name="Maurais E.G."/>
            <person name="Iannazzi L.C."/>
        </authorList>
    </citation>
    <scope>NUCLEOTIDE SEQUENCE [LARGE SCALE GENOMIC DNA]</scope>
    <source>
        <strain evidence="5 6">ATCC BAA-2444</strain>
    </source>
</reference>
<dbReference type="GO" id="GO:0003677">
    <property type="term" value="F:DNA binding"/>
    <property type="evidence" value="ECO:0007669"/>
    <property type="project" value="UniProtKB-KW"/>
</dbReference>
<dbReference type="InterPro" id="IPR036390">
    <property type="entry name" value="WH_DNA-bd_sf"/>
</dbReference>
<dbReference type="FunCoup" id="A0A540VA08">
    <property type="interactions" value="165"/>
</dbReference>
<feature type="domain" description="HTH hxlR-type" evidence="4">
    <location>
        <begin position="3"/>
        <end position="102"/>
    </location>
</feature>
<comment type="caution">
    <text evidence="5">The sequence shown here is derived from an EMBL/GenBank/DDBJ whole genome shotgun (WGS) entry which is preliminary data.</text>
</comment>